<sequence>RALFLSCRRCDPSDCKQIPDDSCPVGKSKQGGCGCCDVCSKNVGEACGGLWGRSGRCGQRLKCQRKKDDRYRYAPGICVADWSPEADACIIGHNNQIVDDISLDDCNTRCLGQFSSAWVCKSLEYHSSSRRCSLSSADSNSLDYLQPCTNFTGWTFTEITSSAFMQTLLDILPLVQPPAEATTPSPSEAVIANSHYSAGGSSGHQQEPLLPHHSHHRKP</sequence>
<feature type="domain" description="Apple" evidence="3">
    <location>
        <begin position="78"/>
        <end position="148"/>
    </location>
</feature>
<accession>A0AAV2QCN7</accession>
<feature type="domain" description="IGFBP N-terminal" evidence="4">
    <location>
        <begin position="3"/>
        <end position="81"/>
    </location>
</feature>
<dbReference type="InterPro" id="IPR009030">
    <property type="entry name" value="Growth_fac_rcpt_cys_sf"/>
</dbReference>
<dbReference type="Pfam" id="PF00024">
    <property type="entry name" value="PAN_1"/>
    <property type="match status" value="1"/>
</dbReference>
<dbReference type="AlphaFoldDB" id="A0AAV2QCN7"/>
<dbReference type="InterPro" id="IPR000867">
    <property type="entry name" value="IGFBP-like"/>
</dbReference>
<evidence type="ECO:0000259" key="3">
    <source>
        <dbReference type="PROSITE" id="PS50948"/>
    </source>
</evidence>
<evidence type="ECO:0000256" key="1">
    <source>
        <dbReference type="ARBA" id="ARBA00023157"/>
    </source>
</evidence>
<evidence type="ECO:0000313" key="5">
    <source>
        <dbReference type="EMBL" id="CAL4080693.1"/>
    </source>
</evidence>
<evidence type="ECO:0008006" key="7">
    <source>
        <dbReference type="Google" id="ProtNLM"/>
    </source>
</evidence>
<proteinExistence type="predicted"/>
<dbReference type="SUPFAM" id="SSF57414">
    <property type="entry name" value="Hairpin loop containing domain-like"/>
    <property type="match status" value="1"/>
</dbReference>
<organism evidence="5 6">
    <name type="scientific">Meganyctiphanes norvegica</name>
    <name type="common">Northern krill</name>
    <name type="synonym">Thysanopoda norvegica</name>
    <dbReference type="NCBI Taxonomy" id="48144"/>
    <lineage>
        <taxon>Eukaryota</taxon>
        <taxon>Metazoa</taxon>
        <taxon>Ecdysozoa</taxon>
        <taxon>Arthropoda</taxon>
        <taxon>Crustacea</taxon>
        <taxon>Multicrustacea</taxon>
        <taxon>Malacostraca</taxon>
        <taxon>Eumalacostraca</taxon>
        <taxon>Eucarida</taxon>
        <taxon>Euphausiacea</taxon>
        <taxon>Euphausiidae</taxon>
        <taxon>Meganyctiphanes</taxon>
    </lineage>
</organism>
<reference evidence="5 6" key="1">
    <citation type="submission" date="2024-05" db="EMBL/GenBank/DDBJ databases">
        <authorList>
            <person name="Wallberg A."/>
        </authorList>
    </citation>
    <scope>NUCLEOTIDE SEQUENCE [LARGE SCALE GENOMIC DNA]</scope>
</reference>
<dbReference type="EMBL" id="CAXKWB010005947">
    <property type="protein sequence ID" value="CAL4080693.1"/>
    <property type="molecule type" value="Genomic_DNA"/>
</dbReference>
<feature type="non-terminal residue" evidence="5">
    <location>
        <position position="1"/>
    </location>
</feature>
<name>A0AAV2QCN7_MEGNR</name>
<feature type="region of interest" description="Disordered" evidence="2">
    <location>
        <begin position="178"/>
        <end position="219"/>
    </location>
</feature>
<dbReference type="SMART" id="SM00121">
    <property type="entry name" value="IB"/>
    <property type="match status" value="1"/>
</dbReference>
<dbReference type="PROSITE" id="PS50948">
    <property type="entry name" value="PAN"/>
    <property type="match status" value="1"/>
</dbReference>
<keyword evidence="1" id="KW-1015">Disulfide bond</keyword>
<dbReference type="PROSITE" id="PS51323">
    <property type="entry name" value="IGFBP_N_2"/>
    <property type="match status" value="1"/>
</dbReference>
<evidence type="ECO:0000313" key="6">
    <source>
        <dbReference type="Proteomes" id="UP001497623"/>
    </source>
</evidence>
<dbReference type="GO" id="GO:0005576">
    <property type="term" value="C:extracellular region"/>
    <property type="evidence" value="ECO:0007669"/>
    <property type="project" value="InterPro"/>
</dbReference>
<dbReference type="Pfam" id="PF00219">
    <property type="entry name" value="IGFBP"/>
    <property type="match status" value="1"/>
</dbReference>
<dbReference type="InterPro" id="IPR003609">
    <property type="entry name" value="Pan_app"/>
</dbReference>
<dbReference type="Gene3D" id="4.10.40.20">
    <property type="match status" value="1"/>
</dbReference>
<comment type="caution">
    <text evidence="5">The sequence shown here is derived from an EMBL/GenBank/DDBJ whole genome shotgun (WGS) entry which is preliminary data.</text>
</comment>
<keyword evidence="6" id="KW-1185">Reference proteome</keyword>
<evidence type="ECO:0000256" key="2">
    <source>
        <dbReference type="SAM" id="MobiDB-lite"/>
    </source>
</evidence>
<dbReference type="Gene3D" id="3.50.4.10">
    <property type="entry name" value="Hepatocyte Growth Factor"/>
    <property type="match status" value="1"/>
</dbReference>
<evidence type="ECO:0000259" key="4">
    <source>
        <dbReference type="PROSITE" id="PS51323"/>
    </source>
</evidence>
<gene>
    <name evidence="5" type="ORF">MNOR_LOCUS11360</name>
</gene>
<dbReference type="Proteomes" id="UP001497623">
    <property type="component" value="Unassembled WGS sequence"/>
</dbReference>
<protein>
    <recommendedName>
        <fullName evidence="7">IGFBP N-terminal domain-containing protein</fullName>
    </recommendedName>
</protein>
<dbReference type="SUPFAM" id="SSF57184">
    <property type="entry name" value="Growth factor receptor domain"/>
    <property type="match status" value="1"/>
</dbReference>